<evidence type="ECO:0000313" key="3">
    <source>
        <dbReference type="Proteomes" id="UP000324738"/>
    </source>
</evidence>
<proteinExistence type="predicted"/>
<keyword evidence="1" id="KW-0472">Membrane</keyword>
<name>A0A5B0DWQ1_9HYPH</name>
<reference evidence="2 3" key="1">
    <citation type="submission" date="2019-08" db="EMBL/GenBank/DDBJ databases">
        <title>Aureimonas fodiniaquatilis sp. nov., isolated from a coal mine wastewater.</title>
        <authorList>
            <person name="Kim W."/>
        </authorList>
    </citation>
    <scope>NUCLEOTIDE SEQUENCE [LARGE SCALE GENOMIC DNA]</scope>
    <source>
        <strain evidence="2 3">CAU 1482</strain>
    </source>
</reference>
<protein>
    <submittedName>
        <fullName evidence="2">Uncharacterized protein</fullName>
    </submittedName>
</protein>
<evidence type="ECO:0000313" key="2">
    <source>
        <dbReference type="EMBL" id="KAA0970788.1"/>
    </source>
</evidence>
<gene>
    <name evidence="2" type="ORF">FPY71_09950</name>
</gene>
<keyword evidence="1" id="KW-0812">Transmembrane</keyword>
<accession>A0A5B0DWQ1</accession>
<keyword evidence="1" id="KW-1133">Transmembrane helix</keyword>
<dbReference type="OrthoDB" id="7658967at2"/>
<evidence type="ECO:0000256" key="1">
    <source>
        <dbReference type="SAM" id="Phobius"/>
    </source>
</evidence>
<dbReference type="AlphaFoldDB" id="A0A5B0DWQ1"/>
<dbReference type="RefSeq" id="WP_149300088.1">
    <property type="nucleotide sequence ID" value="NZ_VTWH01000002.1"/>
</dbReference>
<feature type="transmembrane region" description="Helical" evidence="1">
    <location>
        <begin position="12"/>
        <end position="36"/>
    </location>
</feature>
<dbReference type="Proteomes" id="UP000324738">
    <property type="component" value="Unassembled WGS sequence"/>
</dbReference>
<sequence>MRNKAKVAAKFAIGRALSVMYGAMVGIGFWAVILMVGPVIEARFYPVIKDFTIEDVVRTPTGVLFTPHFYKQRTAFYQGSSWEVVNEDGSNVRVQAQLPVVFTAPETGPVGPRVGRQIFLPLPEGPQCFIGTYFHDTGFFWQAATKFGPFCVHEKKIQLPPS</sequence>
<comment type="caution">
    <text evidence="2">The sequence shown here is derived from an EMBL/GenBank/DDBJ whole genome shotgun (WGS) entry which is preliminary data.</text>
</comment>
<keyword evidence="3" id="KW-1185">Reference proteome</keyword>
<dbReference type="EMBL" id="VTWH01000002">
    <property type="protein sequence ID" value="KAA0970788.1"/>
    <property type="molecule type" value="Genomic_DNA"/>
</dbReference>
<organism evidence="2 3">
    <name type="scientific">Aureimonas fodinaquatilis</name>
    <dbReference type="NCBI Taxonomy" id="2565783"/>
    <lineage>
        <taxon>Bacteria</taxon>
        <taxon>Pseudomonadati</taxon>
        <taxon>Pseudomonadota</taxon>
        <taxon>Alphaproteobacteria</taxon>
        <taxon>Hyphomicrobiales</taxon>
        <taxon>Aurantimonadaceae</taxon>
        <taxon>Aureimonas</taxon>
    </lineage>
</organism>